<dbReference type="OrthoDB" id="9802426at2"/>
<dbReference type="GO" id="GO:0006355">
    <property type="term" value="P:regulation of DNA-templated transcription"/>
    <property type="evidence" value="ECO:0007669"/>
    <property type="project" value="InterPro"/>
</dbReference>
<dbReference type="InterPro" id="IPR001867">
    <property type="entry name" value="OmpR/PhoB-type_DNA-bd"/>
</dbReference>
<evidence type="ECO:0000256" key="5">
    <source>
        <dbReference type="ARBA" id="ARBA00023163"/>
    </source>
</evidence>
<name>A0A2T5FVP4_9SPHN</name>
<dbReference type="InterPro" id="IPR011006">
    <property type="entry name" value="CheY-like_superfamily"/>
</dbReference>
<dbReference type="GO" id="GO:0000156">
    <property type="term" value="F:phosphorelay response regulator activity"/>
    <property type="evidence" value="ECO:0007669"/>
    <property type="project" value="TreeGrafter"/>
</dbReference>
<feature type="domain" description="OmpR/PhoB-type" evidence="9">
    <location>
        <begin position="129"/>
        <end position="227"/>
    </location>
</feature>
<comment type="caution">
    <text evidence="6">Lacks conserved residue(s) required for the propagation of feature annotation.</text>
</comment>
<dbReference type="InterPro" id="IPR001789">
    <property type="entry name" value="Sig_transdc_resp-reg_receiver"/>
</dbReference>
<dbReference type="InterPro" id="IPR039420">
    <property type="entry name" value="WalR-like"/>
</dbReference>
<dbReference type="SMART" id="SM00448">
    <property type="entry name" value="REC"/>
    <property type="match status" value="1"/>
</dbReference>
<gene>
    <name evidence="10" type="ORF">CLG96_11790</name>
</gene>
<keyword evidence="5" id="KW-0804">Transcription</keyword>
<dbReference type="PANTHER" id="PTHR48111:SF1">
    <property type="entry name" value="TWO-COMPONENT RESPONSE REGULATOR ORR33"/>
    <property type="match status" value="1"/>
</dbReference>
<dbReference type="GO" id="GO:0005829">
    <property type="term" value="C:cytosol"/>
    <property type="evidence" value="ECO:0007669"/>
    <property type="project" value="TreeGrafter"/>
</dbReference>
<dbReference type="Proteomes" id="UP000244162">
    <property type="component" value="Unassembled WGS sequence"/>
</dbReference>
<keyword evidence="2" id="KW-0902">Two-component regulatory system</keyword>
<dbReference type="GO" id="GO:0000976">
    <property type="term" value="F:transcription cis-regulatory region binding"/>
    <property type="evidence" value="ECO:0007669"/>
    <property type="project" value="TreeGrafter"/>
</dbReference>
<dbReference type="Gene3D" id="3.40.50.2300">
    <property type="match status" value="1"/>
</dbReference>
<dbReference type="InterPro" id="IPR036388">
    <property type="entry name" value="WH-like_DNA-bd_sf"/>
</dbReference>
<evidence type="ECO:0008006" key="12">
    <source>
        <dbReference type="Google" id="ProtNLM"/>
    </source>
</evidence>
<keyword evidence="4 7" id="KW-0238">DNA-binding</keyword>
<dbReference type="Gene3D" id="1.10.10.10">
    <property type="entry name" value="Winged helix-like DNA-binding domain superfamily/Winged helix DNA-binding domain"/>
    <property type="match status" value="1"/>
</dbReference>
<comment type="caution">
    <text evidence="10">The sequence shown here is derived from an EMBL/GenBank/DDBJ whole genome shotgun (WGS) entry which is preliminary data.</text>
</comment>
<protein>
    <recommendedName>
        <fullName evidence="12">DNA-binding response regulator</fullName>
    </recommendedName>
</protein>
<dbReference type="PROSITE" id="PS51755">
    <property type="entry name" value="OMPR_PHOB"/>
    <property type="match status" value="1"/>
</dbReference>
<proteinExistence type="predicted"/>
<dbReference type="SUPFAM" id="SSF52172">
    <property type="entry name" value="CheY-like"/>
    <property type="match status" value="1"/>
</dbReference>
<keyword evidence="3" id="KW-0805">Transcription regulation</keyword>
<evidence type="ECO:0000256" key="3">
    <source>
        <dbReference type="ARBA" id="ARBA00023015"/>
    </source>
</evidence>
<keyword evidence="1" id="KW-0597">Phosphoprotein</keyword>
<dbReference type="InterPro" id="IPR016032">
    <property type="entry name" value="Sig_transdc_resp-reg_C-effctor"/>
</dbReference>
<dbReference type="PANTHER" id="PTHR48111">
    <property type="entry name" value="REGULATOR OF RPOS"/>
    <property type="match status" value="1"/>
</dbReference>
<dbReference type="GO" id="GO:0032993">
    <property type="term" value="C:protein-DNA complex"/>
    <property type="evidence" value="ECO:0007669"/>
    <property type="project" value="TreeGrafter"/>
</dbReference>
<sequence>MRNKILLVERDASILSYLAPDLAREGFAVDMVDDGHAAYEAVATGRPAAVVVGRMSSSLGRLDFCRALRMLVPGPEMAIIVVLARELELLRIACIEEGADDCIVEPFTAHALALRIRTLLRRYHMPKEDARLRYAGLEMDVDQIKLFHQGRMVPLRPMVFQLLRVFLERPETILSRADIRAHAGWPAGEGSDRSIDSHVRTLRAALAAAGARDLIRTVRSWGYALSVEEIAPPAAAVDG</sequence>
<evidence type="ECO:0000259" key="9">
    <source>
        <dbReference type="PROSITE" id="PS51755"/>
    </source>
</evidence>
<evidence type="ECO:0000256" key="1">
    <source>
        <dbReference type="ARBA" id="ARBA00022553"/>
    </source>
</evidence>
<organism evidence="10 11">
    <name type="scientific">Sphingomonas oleivorans</name>
    <dbReference type="NCBI Taxonomy" id="1735121"/>
    <lineage>
        <taxon>Bacteria</taxon>
        <taxon>Pseudomonadati</taxon>
        <taxon>Pseudomonadota</taxon>
        <taxon>Alphaproteobacteria</taxon>
        <taxon>Sphingomonadales</taxon>
        <taxon>Sphingomonadaceae</taxon>
        <taxon>Sphingomonas</taxon>
    </lineage>
</organism>
<dbReference type="Pfam" id="PF00486">
    <property type="entry name" value="Trans_reg_C"/>
    <property type="match status" value="1"/>
</dbReference>
<accession>A0A2T5FVP4</accession>
<dbReference type="SUPFAM" id="SSF46894">
    <property type="entry name" value="C-terminal effector domain of the bipartite response regulators"/>
    <property type="match status" value="1"/>
</dbReference>
<evidence type="ECO:0000256" key="7">
    <source>
        <dbReference type="PROSITE-ProRule" id="PRU01091"/>
    </source>
</evidence>
<dbReference type="SMART" id="SM00862">
    <property type="entry name" value="Trans_reg_C"/>
    <property type="match status" value="1"/>
</dbReference>
<evidence type="ECO:0000256" key="6">
    <source>
        <dbReference type="PROSITE-ProRule" id="PRU00169"/>
    </source>
</evidence>
<feature type="DNA-binding region" description="OmpR/PhoB-type" evidence="7">
    <location>
        <begin position="129"/>
        <end position="227"/>
    </location>
</feature>
<feature type="domain" description="Response regulatory" evidence="8">
    <location>
        <begin position="4"/>
        <end position="120"/>
    </location>
</feature>
<keyword evidence="11" id="KW-1185">Reference proteome</keyword>
<evidence type="ECO:0000259" key="8">
    <source>
        <dbReference type="PROSITE" id="PS50110"/>
    </source>
</evidence>
<dbReference type="Pfam" id="PF00072">
    <property type="entry name" value="Response_reg"/>
    <property type="match status" value="1"/>
</dbReference>
<evidence type="ECO:0000256" key="4">
    <source>
        <dbReference type="ARBA" id="ARBA00023125"/>
    </source>
</evidence>
<evidence type="ECO:0000313" key="11">
    <source>
        <dbReference type="Proteomes" id="UP000244162"/>
    </source>
</evidence>
<dbReference type="AlphaFoldDB" id="A0A2T5FVP4"/>
<evidence type="ECO:0000256" key="2">
    <source>
        <dbReference type="ARBA" id="ARBA00023012"/>
    </source>
</evidence>
<reference evidence="10 11" key="1">
    <citation type="submission" date="2017-09" db="EMBL/GenBank/DDBJ databases">
        <title>Sphingomonas panjinensis sp.nov., isolated from oil-contaminated soil.</title>
        <authorList>
            <person name="Wang L."/>
            <person name="Chen L."/>
        </authorList>
    </citation>
    <scope>NUCLEOTIDE SEQUENCE [LARGE SCALE GENOMIC DNA]</scope>
    <source>
        <strain evidence="10 11">FW-11</strain>
    </source>
</reference>
<dbReference type="PROSITE" id="PS50110">
    <property type="entry name" value="RESPONSE_REGULATORY"/>
    <property type="match status" value="1"/>
</dbReference>
<evidence type="ECO:0000313" key="10">
    <source>
        <dbReference type="EMBL" id="PTQ09845.1"/>
    </source>
</evidence>
<dbReference type="EMBL" id="NWBU01000010">
    <property type="protein sequence ID" value="PTQ09845.1"/>
    <property type="molecule type" value="Genomic_DNA"/>
</dbReference>